<feature type="domain" description="DRBM" evidence="3">
    <location>
        <begin position="411"/>
        <end position="478"/>
    </location>
</feature>
<dbReference type="FunFam" id="3.30.160.20:FF:000051">
    <property type="entry name" value="Microprocessor complex subunit DGCR8"/>
    <property type="match status" value="1"/>
</dbReference>
<dbReference type="GO" id="GO:0003725">
    <property type="term" value="F:double-stranded RNA binding"/>
    <property type="evidence" value="ECO:0007669"/>
    <property type="project" value="TreeGrafter"/>
</dbReference>
<dbReference type="Gene3D" id="2.20.70.10">
    <property type="match status" value="1"/>
</dbReference>
<protein>
    <submittedName>
        <fullName evidence="4">Microprocessor complex subunit DGCR8</fullName>
    </submittedName>
</protein>
<feature type="region of interest" description="Disordered" evidence="2">
    <location>
        <begin position="54"/>
        <end position="109"/>
    </location>
</feature>
<dbReference type="InterPro" id="IPR040375">
    <property type="entry name" value="DGCR8"/>
</dbReference>
<accession>W8BRJ5</accession>
<dbReference type="Gene3D" id="3.30.160.20">
    <property type="match status" value="2"/>
</dbReference>
<dbReference type="SUPFAM" id="SSF54768">
    <property type="entry name" value="dsRNA-binding domain-like"/>
    <property type="match status" value="1"/>
</dbReference>
<evidence type="ECO:0000256" key="2">
    <source>
        <dbReference type="SAM" id="MobiDB-lite"/>
    </source>
</evidence>
<dbReference type="FunFam" id="3.30.160.590:FF:000001">
    <property type="entry name" value="microprocessor complex subunit DGCR8"/>
    <property type="match status" value="1"/>
</dbReference>
<keyword evidence="1" id="KW-0694">RNA-binding</keyword>
<reference evidence="4" key="1">
    <citation type="submission" date="2013-07" db="EMBL/GenBank/DDBJ databases">
        <authorList>
            <person name="Geib S."/>
        </authorList>
    </citation>
    <scope>NUCLEOTIDE SEQUENCE</scope>
</reference>
<proteinExistence type="evidence at transcript level"/>
<feature type="region of interest" description="Disordered" evidence="2">
    <location>
        <begin position="658"/>
        <end position="683"/>
    </location>
</feature>
<name>W8BRJ5_CERCA</name>
<dbReference type="GO" id="GO:0020037">
    <property type="term" value="F:heme binding"/>
    <property type="evidence" value="ECO:0007669"/>
    <property type="project" value="InterPro"/>
</dbReference>
<dbReference type="GO" id="GO:0042802">
    <property type="term" value="F:identical protein binding"/>
    <property type="evidence" value="ECO:0007669"/>
    <property type="project" value="InterPro"/>
</dbReference>
<organism evidence="4">
    <name type="scientific">Ceratitis capitata</name>
    <name type="common">Mediterranean fruit fly</name>
    <name type="synonym">Tephritis capitata</name>
    <dbReference type="NCBI Taxonomy" id="7213"/>
    <lineage>
        <taxon>Eukaryota</taxon>
        <taxon>Metazoa</taxon>
        <taxon>Ecdysozoa</taxon>
        <taxon>Arthropoda</taxon>
        <taxon>Hexapoda</taxon>
        <taxon>Insecta</taxon>
        <taxon>Pterygota</taxon>
        <taxon>Neoptera</taxon>
        <taxon>Endopterygota</taxon>
        <taxon>Diptera</taxon>
        <taxon>Brachycera</taxon>
        <taxon>Muscomorpha</taxon>
        <taxon>Tephritoidea</taxon>
        <taxon>Tephritidae</taxon>
        <taxon>Ceratitis</taxon>
        <taxon>Ceratitis</taxon>
    </lineage>
</organism>
<dbReference type="Pfam" id="PF00035">
    <property type="entry name" value="dsrm"/>
    <property type="match status" value="1"/>
</dbReference>
<evidence type="ECO:0000259" key="3">
    <source>
        <dbReference type="PROSITE" id="PS50137"/>
    </source>
</evidence>
<evidence type="ECO:0000313" key="4">
    <source>
        <dbReference type="EMBL" id="JAC01763.1"/>
    </source>
</evidence>
<dbReference type="PROSITE" id="PS50137">
    <property type="entry name" value="DS_RBD"/>
    <property type="match status" value="1"/>
</dbReference>
<feature type="compositionally biased region" description="Low complexity" evidence="2">
    <location>
        <begin position="7"/>
        <end position="22"/>
    </location>
</feature>
<dbReference type="Gene3D" id="3.30.160.590">
    <property type="match status" value="1"/>
</dbReference>
<dbReference type="PANTHER" id="PTHR13482">
    <property type="entry name" value="MICRORNA PROCESSOR COMPLEX SUBUNIT DGCR8"/>
    <property type="match status" value="1"/>
</dbReference>
<feature type="region of interest" description="Disordered" evidence="2">
    <location>
        <begin position="1"/>
        <end position="30"/>
    </location>
</feature>
<dbReference type="SMART" id="SM00358">
    <property type="entry name" value="DSRM"/>
    <property type="match status" value="2"/>
</dbReference>
<feature type="compositionally biased region" description="Low complexity" evidence="2">
    <location>
        <begin position="663"/>
        <end position="676"/>
    </location>
</feature>
<dbReference type="FunFam" id="3.30.160.20:FF:000021">
    <property type="entry name" value="Microprocessor complex subunit DGCR8"/>
    <property type="match status" value="1"/>
</dbReference>
<dbReference type="GO" id="GO:0031053">
    <property type="term" value="P:primary miRNA processing"/>
    <property type="evidence" value="ECO:0007669"/>
    <property type="project" value="InterPro"/>
</dbReference>
<dbReference type="PANTHER" id="PTHR13482:SF3">
    <property type="entry name" value="MICROPROCESSOR COMPLEX SUBUNIT DGCR8"/>
    <property type="match status" value="1"/>
</dbReference>
<dbReference type="AlphaFoldDB" id="W8BRJ5"/>
<dbReference type="CDD" id="cd19868">
    <property type="entry name" value="DSRM_DGCR8_rpt2"/>
    <property type="match status" value="1"/>
</dbReference>
<dbReference type="GO" id="GO:0070877">
    <property type="term" value="C:microprocessor complex"/>
    <property type="evidence" value="ECO:0007669"/>
    <property type="project" value="InterPro"/>
</dbReference>
<dbReference type="GO" id="GO:0070878">
    <property type="term" value="F:primary miRNA binding"/>
    <property type="evidence" value="ECO:0007669"/>
    <property type="project" value="TreeGrafter"/>
</dbReference>
<gene>
    <name evidence="4" type="primary">DGCR8</name>
</gene>
<reference evidence="4" key="2">
    <citation type="journal article" date="2014" name="BMC Genomics">
        <title>A genomic perspective to assessing quality of mass-reared SIT flies used in Mediterranean fruit fly (Ceratitis capitata) eradication in California.</title>
        <authorList>
            <person name="Calla B."/>
            <person name="Hall B."/>
            <person name="Hou S."/>
            <person name="Geib S.M."/>
        </authorList>
    </citation>
    <scope>NUCLEOTIDE SEQUENCE</scope>
</reference>
<sequence length="683" mass="76159">MSSEFESMQGSMSSPPSSPQVSKKARLDEEALHIEANAMKDKGFSLSAIEEMKTRVEESNHSGSLDQQLRQFQVLDEVQGSGSDDSEVASENGDKNYDQGDGYESSDLDIDDNEIENLLNENLPDDLKEPKKPKYEERFKTVLEEKGHNHFEVLPEGWVQVTHNSGMPLFLHKQSRVVSASRPYFLGHGSVRKHAIPLGAIPCLNYRRALEEEESERMKQQLVDKLQESIGDNNQVVPSCPFAGNNSTTATEISKPAAVSPSTNGEISDSIMNDSVKAILSTPSATLNTVPSTTATSADLVANVAALKSLVPPAKIVTVTENTQKESLLPDQLNDYCSKLFKFKVIRVLRFRSWNARRKFTKNRKQIKNLQRPTLPDGTKLIKFPILAQSGDSSANSRGRKEWIMNPNGKSYVCILHEYVQHALKKQPTYEFKELENAATPYSATVSINDLKYGTGYGTSKKQAKSDAARETLEILIPEMKDKITGIKQDKNAPKSNHKDLSVFDDIKIQDPRVAEFCNKTTEPSPHAILLTCLQRNFGLGDVQINYEINRTKNKKNEFTMTVGKHTAKVLCKNKREGKQLASQAILQILHPHIKTWGSLLRLYGNNSIKTSKEKKLEEQEITVLQSKAAINQPNYAILDKLKEEMLKLAEKNKSVMSRGTFVPPSDVDLPSSSGSNLNNVEL</sequence>
<feature type="compositionally biased region" description="Polar residues" evidence="2">
    <location>
        <begin position="61"/>
        <end position="71"/>
    </location>
</feature>
<dbReference type="OrthoDB" id="112668at2759"/>
<dbReference type="EMBL" id="GAMC01004793">
    <property type="protein sequence ID" value="JAC01763.1"/>
    <property type="molecule type" value="mRNA"/>
</dbReference>
<dbReference type="InterPro" id="IPR014720">
    <property type="entry name" value="dsRBD_dom"/>
</dbReference>
<dbReference type="CDD" id="cd19867">
    <property type="entry name" value="DSRM_DGCR8_rpt1"/>
    <property type="match status" value="1"/>
</dbReference>
<evidence type="ECO:0000256" key="1">
    <source>
        <dbReference type="PROSITE-ProRule" id="PRU00266"/>
    </source>
</evidence>